<dbReference type="RefSeq" id="WP_317562851.1">
    <property type="nucleotide sequence ID" value="NZ_JAWLJX010000001.1"/>
</dbReference>
<dbReference type="EMBL" id="JAWLJX010000001">
    <property type="protein sequence ID" value="MDV6259968.1"/>
    <property type="molecule type" value="Genomic_DNA"/>
</dbReference>
<dbReference type="InterPro" id="IPR051052">
    <property type="entry name" value="Diverse_substrate_MTase"/>
</dbReference>
<evidence type="ECO:0000313" key="5">
    <source>
        <dbReference type="EMBL" id="MDV6259968.1"/>
    </source>
</evidence>
<comment type="caution">
    <text evidence="5">The sequence shown here is derived from an EMBL/GenBank/DDBJ whole genome shotgun (WGS) entry which is preliminary data.</text>
</comment>
<evidence type="ECO:0000256" key="3">
    <source>
        <dbReference type="ARBA" id="ARBA00022679"/>
    </source>
</evidence>
<organism evidence="5 6">
    <name type="scientific">Rhodococcoides yunnanense</name>
    <dbReference type="NCBI Taxonomy" id="278209"/>
    <lineage>
        <taxon>Bacteria</taxon>
        <taxon>Bacillati</taxon>
        <taxon>Actinomycetota</taxon>
        <taxon>Actinomycetes</taxon>
        <taxon>Mycobacteriales</taxon>
        <taxon>Nocardiaceae</taxon>
        <taxon>Rhodococcoides</taxon>
    </lineage>
</organism>
<accession>A0ABU4B6Z8</accession>
<dbReference type="Pfam" id="PF08241">
    <property type="entry name" value="Methyltransf_11"/>
    <property type="match status" value="1"/>
</dbReference>
<dbReference type="SUPFAM" id="SSF53335">
    <property type="entry name" value="S-adenosyl-L-methionine-dependent methyltransferases"/>
    <property type="match status" value="1"/>
</dbReference>
<evidence type="ECO:0000313" key="6">
    <source>
        <dbReference type="Proteomes" id="UP001185755"/>
    </source>
</evidence>
<name>A0ABU4B6Z8_9NOCA</name>
<evidence type="ECO:0000256" key="1">
    <source>
        <dbReference type="ARBA" id="ARBA00008361"/>
    </source>
</evidence>
<evidence type="ECO:0000259" key="4">
    <source>
        <dbReference type="Pfam" id="PF08241"/>
    </source>
</evidence>
<dbReference type="PANTHER" id="PTHR44942:SF4">
    <property type="entry name" value="METHYLTRANSFERASE TYPE 11 DOMAIN-CONTAINING PROTEIN"/>
    <property type="match status" value="1"/>
</dbReference>
<protein>
    <submittedName>
        <fullName evidence="5">Class I SAM-dependent methyltransferase</fullName>
    </submittedName>
</protein>
<reference evidence="5 6" key="1">
    <citation type="submission" date="2023-10" db="EMBL/GenBank/DDBJ databases">
        <title>Development of a sustainable strategy for remediation of hydrocarbon-contaminated territories based on the waste exchange concept.</title>
        <authorList>
            <person name="Krivoruchko A."/>
        </authorList>
    </citation>
    <scope>NUCLEOTIDE SEQUENCE [LARGE SCALE GENOMIC DNA]</scope>
    <source>
        <strain evidence="5 6">IEGM 1323</strain>
    </source>
</reference>
<gene>
    <name evidence="5" type="ORF">R3P96_01315</name>
</gene>
<dbReference type="PANTHER" id="PTHR44942">
    <property type="entry name" value="METHYLTRANSF_11 DOMAIN-CONTAINING PROTEIN"/>
    <property type="match status" value="1"/>
</dbReference>
<dbReference type="CDD" id="cd02440">
    <property type="entry name" value="AdoMet_MTases"/>
    <property type="match status" value="1"/>
</dbReference>
<keyword evidence="3" id="KW-0808">Transferase</keyword>
<sequence length="226" mass="25240">MVLRRMGTSLIGGRGARWLRELNERHAWSHNDYFHSWILANLPQMRGSAVDFGCGRGGLVRALAPHFDQVVGADRDSEMRRIAEITSADVNNVSITDHQLDSWADDSIDLVTMVAVLHHLDIDDALRHVERILAPHGRVLVVGLAPPRSARDLLWDSVSIVTNPLIGFLHRPWPSPVTAPPPPFPVKDPVLSFDGIGHMVEKRLPGAVMRHRIGFRHTIEWTKPGV</sequence>
<comment type="similarity">
    <text evidence="1">Belongs to the methyltransferase superfamily.</text>
</comment>
<dbReference type="Proteomes" id="UP001185755">
    <property type="component" value="Unassembled WGS sequence"/>
</dbReference>
<dbReference type="GO" id="GO:0032259">
    <property type="term" value="P:methylation"/>
    <property type="evidence" value="ECO:0007669"/>
    <property type="project" value="UniProtKB-KW"/>
</dbReference>
<dbReference type="InterPro" id="IPR029063">
    <property type="entry name" value="SAM-dependent_MTases_sf"/>
</dbReference>
<dbReference type="InterPro" id="IPR013216">
    <property type="entry name" value="Methyltransf_11"/>
</dbReference>
<keyword evidence="6" id="KW-1185">Reference proteome</keyword>
<proteinExistence type="inferred from homology"/>
<evidence type="ECO:0000256" key="2">
    <source>
        <dbReference type="ARBA" id="ARBA00022603"/>
    </source>
</evidence>
<keyword evidence="2 5" id="KW-0489">Methyltransferase</keyword>
<dbReference type="GO" id="GO:0008168">
    <property type="term" value="F:methyltransferase activity"/>
    <property type="evidence" value="ECO:0007669"/>
    <property type="project" value="UniProtKB-KW"/>
</dbReference>
<dbReference type="Gene3D" id="3.40.50.150">
    <property type="entry name" value="Vaccinia Virus protein VP39"/>
    <property type="match status" value="1"/>
</dbReference>
<feature type="domain" description="Methyltransferase type 11" evidence="4">
    <location>
        <begin position="50"/>
        <end position="140"/>
    </location>
</feature>